<evidence type="ECO:0000313" key="2">
    <source>
        <dbReference type="Proteomes" id="UP000324285"/>
    </source>
</evidence>
<dbReference type="SUPFAM" id="SSF48452">
    <property type="entry name" value="TPR-like"/>
    <property type="match status" value="1"/>
</dbReference>
<accession>A0A5C1NJK4</accession>
<protein>
    <recommendedName>
        <fullName evidence="3">Type III secretion protein</fullName>
    </recommendedName>
</protein>
<reference evidence="1" key="1">
    <citation type="submission" date="2021-02" db="EMBL/GenBank/DDBJ databases">
        <title>Strain Y2R2, a novel species of the genus Halomonas.</title>
        <authorList>
            <person name="Huang H."/>
        </authorList>
    </citation>
    <scope>NUCLEOTIDE SEQUENCE</scope>
    <source>
        <strain evidence="1">Y2R2</strain>
    </source>
</reference>
<evidence type="ECO:0000313" key="1">
    <source>
        <dbReference type="EMBL" id="QEM82568.1"/>
    </source>
</evidence>
<dbReference type="EMBL" id="CP038437">
    <property type="protein sequence ID" value="QEM82568.1"/>
    <property type="molecule type" value="Genomic_DNA"/>
</dbReference>
<evidence type="ECO:0008006" key="3">
    <source>
        <dbReference type="Google" id="ProtNLM"/>
    </source>
</evidence>
<dbReference type="Proteomes" id="UP000324285">
    <property type="component" value="Chromosome"/>
</dbReference>
<gene>
    <name evidence="1" type="ORF">E4T21_14195</name>
</gene>
<organism evidence="1 2">
    <name type="scientific">Halomonas binhaiensis</name>
    <dbReference type="NCBI Taxonomy" id="2562282"/>
    <lineage>
        <taxon>Bacteria</taxon>
        <taxon>Pseudomonadati</taxon>
        <taxon>Pseudomonadota</taxon>
        <taxon>Gammaproteobacteria</taxon>
        <taxon>Oceanospirillales</taxon>
        <taxon>Halomonadaceae</taxon>
        <taxon>Halomonas</taxon>
    </lineage>
</organism>
<name>A0A5C1NJK4_9GAMM</name>
<dbReference type="KEGG" id="hbh:E4T21_14195"/>
<keyword evidence="2" id="KW-1185">Reference proteome</keyword>
<dbReference type="RefSeq" id="WP_149285692.1">
    <property type="nucleotide sequence ID" value="NZ_CP038437.2"/>
</dbReference>
<dbReference type="AlphaFoldDB" id="A0A5C1NJK4"/>
<dbReference type="InterPro" id="IPR011990">
    <property type="entry name" value="TPR-like_helical_dom_sf"/>
</dbReference>
<proteinExistence type="predicted"/>
<sequence>MNDSDDRQAAELLHLLGHLYVKGGERKRGLILLLLAAHMLPTHPGILHSLIQAFITTGDAPRALDAIGRLEYLQGPTPTQVLLQSRALWVAGQADDARQRFRDYLQLREDV</sequence>
<dbReference type="Gene3D" id="1.25.40.10">
    <property type="entry name" value="Tetratricopeptide repeat domain"/>
    <property type="match status" value="1"/>
</dbReference>
<dbReference type="OrthoDB" id="6169055at2"/>